<sequence>MEALIVALGGLVAEREGSRVKIVFHGEQWHCHRPHPGKEAKRYQVEEARELLERVGVKR</sequence>
<dbReference type="Proteomes" id="UP000334340">
    <property type="component" value="Unassembled WGS sequence"/>
</dbReference>
<keyword evidence="2" id="KW-1185">Reference proteome</keyword>
<gene>
    <name evidence="1" type="ORF">MELA_00417</name>
</gene>
<dbReference type="AlphaFoldDB" id="A0A564ZFW7"/>
<protein>
    <submittedName>
        <fullName evidence="1">Uncharacterized protein</fullName>
    </submittedName>
</protein>
<evidence type="ECO:0000313" key="1">
    <source>
        <dbReference type="EMBL" id="VUZ84053.1"/>
    </source>
</evidence>
<dbReference type="EMBL" id="CABIKM010000005">
    <property type="protein sequence ID" value="VUZ84053.1"/>
    <property type="molecule type" value="Genomic_DNA"/>
</dbReference>
<organism evidence="1 2">
    <name type="scientific">Candidatus Methylomirabilis lanthanidiphila</name>
    <dbReference type="NCBI Taxonomy" id="2211376"/>
    <lineage>
        <taxon>Bacteria</taxon>
        <taxon>Candidatus Methylomirabilota</taxon>
        <taxon>Candidatus Methylomirabilia</taxon>
        <taxon>Candidatus Methylomirabilales</taxon>
        <taxon>Candidatus Methylomirabilaceae</taxon>
        <taxon>Candidatus Methylomirabilis</taxon>
    </lineage>
</organism>
<proteinExistence type="predicted"/>
<reference evidence="1 2" key="1">
    <citation type="submission" date="2019-07" db="EMBL/GenBank/DDBJ databases">
        <authorList>
            <person name="Cremers G."/>
        </authorList>
    </citation>
    <scope>NUCLEOTIDE SEQUENCE [LARGE SCALE GENOMIC DNA]</scope>
</reference>
<name>A0A564ZFW7_9BACT</name>
<accession>A0A564ZFW7</accession>
<evidence type="ECO:0000313" key="2">
    <source>
        <dbReference type="Proteomes" id="UP000334340"/>
    </source>
</evidence>